<dbReference type="HAMAP" id="MF_00387">
    <property type="entry name" value="LpxA"/>
    <property type="match status" value="1"/>
</dbReference>
<dbReference type="NCBIfam" id="TIGR01852">
    <property type="entry name" value="lipid_A_lpxA"/>
    <property type="match status" value="1"/>
</dbReference>
<keyword evidence="1 8" id="KW-0963">Cytoplasm</keyword>
<gene>
    <name evidence="8" type="primary">lpxA</name>
    <name evidence="10" type="ORF">EV216_11434</name>
</gene>
<dbReference type="InterPro" id="IPR037157">
    <property type="entry name" value="Acetyltransf_C_sf"/>
</dbReference>
<keyword evidence="7 8" id="KW-0012">Acyltransferase</keyword>
<dbReference type="EMBL" id="SLVM01000014">
    <property type="protein sequence ID" value="TCM83378.1"/>
    <property type="molecule type" value="Genomic_DNA"/>
</dbReference>
<dbReference type="OrthoDB" id="9807278at2"/>
<evidence type="ECO:0000313" key="10">
    <source>
        <dbReference type="EMBL" id="TCM83378.1"/>
    </source>
</evidence>
<evidence type="ECO:0000256" key="6">
    <source>
        <dbReference type="ARBA" id="ARBA00023098"/>
    </source>
</evidence>
<proteinExistence type="inferred from homology"/>
<dbReference type="PIRSF" id="PIRSF000456">
    <property type="entry name" value="UDP-GlcNAc_acltr"/>
    <property type="match status" value="1"/>
</dbReference>
<keyword evidence="4 8" id="KW-0808">Transferase</keyword>
<dbReference type="Gene3D" id="1.20.1180.10">
    <property type="entry name" value="Udp N-acetylglucosamine O-acyltransferase, C-terminal domain"/>
    <property type="match status" value="1"/>
</dbReference>
<evidence type="ECO:0000256" key="5">
    <source>
        <dbReference type="ARBA" id="ARBA00022737"/>
    </source>
</evidence>
<feature type="domain" description="UDP N-acetylglucosamine O-acyltransferase C-terminal" evidence="9">
    <location>
        <begin position="181"/>
        <end position="256"/>
    </location>
</feature>
<comment type="subcellular location">
    <subcellularLocation>
        <location evidence="8">Cytoplasm</location>
    </subcellularLocation>
</comment>
<dbReference type="CDD" id="cd03351">
    <property type="entry name" value="LbH_UDP-GlcNAc_AT"/>
    <property type="match status" value="1"/>
</dbReference>
<dbReference type="AlphaFoldDB" id="A0A4R1YT01"/>
<dbReference type="NCBIfam" id="NF003657">
    <property type="entry name" value="PRK05289.1"/>
    <property type="match status" value="1"/>
</dbReference>
<comment type="catalytic activity">
    <reaction evidence="8">
        <text>a (3R)-hydroxyacyl-[ACP] + UDP-N-acetyl-alpha-D-glucosamine = a UDP-3-O-[(3R)-3-hydroxyacyl]-N-acetyl-alpha-D-glucosamine + holo-[ACP]</text>
        <dbReference type="Rhea" id="RHEA:67812"/>
        <dbReference type="Rhea" id="RHEA-COMP:9685"/>
        <dbReference type="Rhea" id="RHEA-COMP:9945"/>
        <dbReference type="ChEBI" id="CHEBI:57705"/>
        <dbReference type="ChEBI" id="CHEBI:64479"/>
        <dbReference type="ChEBI" id="CHEBI:78827"/>
        <dbReference type="ChEBI" id="CHEBI:173225"/>
        <dbReference type="EC" id="2.3.1.129"/>
    </reaction>
</comment>
<dbReference type="GO" id="GO:0009245">
    <property type="term" value="P:lipid A biosynthetic process"/>
    <property type="evidence" value="ECO:0007669"/>
    <property type="project" value="UniProtKB-UniRule"/>
</dbReference>
<keyword evidence="5 8" id="KW-0677">Repeat</keyword>
<evidence type="ECO:0000256" key="7">
    <source>
        <dbReference type="ARBA" id="ARBA00023315"/>
    </source>
</evidence>
<name>A0A4R1YT01_9RHOB</name>
<dbReference type="PROSITE" id="PS00101">
    <property type="entry name" value="HEXAPEP_TRANSFERASES"/>
    <property type="match status" value="2"/>
</dbReference>
<keyword evidence="2 8" id="KW-0444">Lipid biosynthesis</keyword>
<dbReference type="GO" id="GO:0008780">
    <property type="term" value="F:acyl-[acyl-carrier-protein]-UDP-N-acetylglucosamine O-acyltransferase activity"/>
    <property type="evidence" value="ECO:0007669"/>
    <property type="project" value="UniProtKB-UniRule"/>
</dbReference>
<dbReference type="InterPro" id="IPR001451">
    <property type="entry name" value="Hexapep"/>
</dbReference>
<accession>A0A4R1YT01</accession>
<comment type="pathway">
    <text evidence="8">Glycolipid biosynthesis; lipid IV(A) biosynthesis; lipid IV(A) from (3R)-3-hydroxytetradecanoyl-[acyl-carrier-protein] and UDP-N-acetyl-alpha-D-glucosamine: step 1/6.</text>
</comment>
<evidence type="ECO:0000256" key="8">
    <source>
        <dbReference type="HAMAP-Rule" id="MF_00387"/>
    </source>
</evidence>
<dbReference type="Gene3D" id="2.160.10.10">
    <property type="entry name" value="Hexapeptide repeat proteins"/>
    <property type="match status" value="1"/>
</dbReference>
<dbReference type="GO" id="GO:0016020">
    <property type="term" value="C:membrane"/>
    <property type="evidence" value="ECO:0007669"/>
    <property type="project" value="GOC"/>
</dbReference>
<dbReference type="EC" id="2.3.1.129" evidence="8"/>
<dbReference type="UniPathway" id="UPA00359">
    <property type="reaction ID" value="UER00477"/>
</dbReference>
<dbReference type="GO" id="GO:0005737">
    <property type="term" value="C:cytoplasm"/>
    <property type="evidence" value="ECO:0007669"/>
    <property type="project" value="UniProtKB-SubCell"/>
</dbReference>
<protein>
    <recommendedName>
        <fullName evidence="8">Acyl-[acyl-carrier-protein]--UDP-N-acetylglucosamine O-acyltransferase</fullName>
        <shortName evidence="8">UDP-N-acetylglucosamine acyltransferase</shortName>
        <ecNumber evidence="8">2.3.1.129</ecNumber>
    </recommendedName>
</protein>
<dbReference type="Pfam" id="PF13720">
    <property type="entry name" value="Acetyltransf_11"/>
    <property type="match status" value="1"/>
</dbReference>
<evidence type="ECO:0000256" key="3">
    <source>
        <dbReference type="ARBA" id="ARBA00022556"/>
    </source>
</evidence>
<comment type="function">
    <text evidence="8">Involved in the biosynthesis of lipid A, a phosphorylated glycolipid that anchors the lipopolysaccharide to the outer membrane of the cell.</text>
</comment>
<evidence type="ECO:0000256" key="1">
    <source>
        <dbReference type="ARBA" id="ARBA00022490"/>
    </source>
</evidence>
<dbReference type="Proteomes" id="UP000295277">
    <property type="component" value="Unassembled WGS sequence"/>
</dbReference>
<dbReference type="InterPro" id="IPR010137">
    <property type="entry name" value="Lipid_A_LpxA"/>
</dbReference>
<evidence type="ECO:0000256" key="2">
    <source>
        <dbReference type="ARBA" id="ARBA00022516"/>
    </source>
</evidence>
<sequence length="265" mass="27907">MAIDPTARIHSSAIVEDGAQIGPGCVIGPFSVIGPKVRLGAGVEVKSHAIVTGLTEIGEGTVIFPFANIGDIPQDLKYRGEDTRLIVGARNRIREGVTMNTGTEGGGGITRVGDDCLFMMGAHVAHDAQVGDRVIMVNNSALAGHCVIGDDVIIGGLSGIHQFVRVGRGAIIGAVTMVTNDVIPYGLVQGPRGVLDGLNLVGLKRRGVAREDISALRAAFQALAQGEGAFMDRARRIHAETDSPHVREMVEFVLADTDRSFLTPR</sequence>
<comment type="caution">
    <text evidence="10">The sequence shown here is derived from an EMBL/GenBank/DDBJ whole genome shotgun (WGS) entry which is preliminary data.</text>
</comment>
<dbReference type="Pfam" id="PF00132">
    <property type="entry name" value="Hexapep"/>
    <property type="match status" value="1"/>
</dbReference>
<dbReference type="PANTHER" id="PTHR43480">
    <property type="entry name" value="ACYL-[ACYL-CARRIER-PROTEIN]--UDP-N-ACETYLGLUCOSAMINE O-ACYLTRANSFERASE"/>
    <property type="match status" value="1"/>
</dbReference>
<keyword evidence="3 8" id="KW-0441">Lipid A biosynthesis</keyword>
<organism evidence="10 11">
    <name type="scientific">Rhodovulum steppense</name>
    <dbReference type="NCBI Taxonomy" id="540251"/>
    <lineage>
        <taxon>Bacteria</taxon>
        <taxon>Pseudomonadati</taxon>
        <taxon>Pseudomonadota</taxon>
        <taxon>Alphaproteobacteria</taxon>
        <taxon>Rhodobacterales</taxon>
        <taxon>Paracoccaceae</taxon>
        <taxon>Rhodovulum</taxon>
    </lineage>
</organism>
<dbReference type="InterPro" id="IPR029098">
    <property type="entry name" value="Acetyltransf_C"/>
</dbReference>
<evidence type="ECO:0000259" key="9">
    <source>
        <dbReference type="Pfam" id="PF13720"/>
    </source>
</evidence>
<reference evidence="10 11" key="1">
    <citation type="submission" date="2019-03" db="EMBL/GenBank/DDBJ databases">
        <title>Genomic Encyclopedia of Type Strains, Phase IV (KMG-IV): sequencing the most valuable type-strain genomes for metagenomic binning, comparative biology and taxonomic classification.</title>
        <authorList>
            <person name="Goeker M."/>
        </authorList>
    </citation>
    <scope>NUCLEOTIDE SEQUENCE [LARGE SCALE GENOMIC DNA]</scope>
    <source>
        <strain evidence="10 11">DSM 21153</strain>
    </source>
</reference>
<dbReference type="InterPro" id="IPR018357">
    <property type="entry name" value="Hexapep_transf_CS"/>
</dbReference>
<comment type="subunit">
    <text evidence="8">Homotrimer.</text>
</comment>
<dbReference type="PANTHER" id="PTHR43480:SF1">
    <property type="entry name" value="ACYL-[ACYL-CARRIER-PROTEIN]--UDP-N-ACETYLGLUCOSAMINE O-ACYLTRANSFERASE, MITOCHONDRIAL-RELATED"/>
    <property type="match status" value="1"/>
</dbReference>
<dbReference type="InterPro" id="IPR011004">
    <property type="entry name" value="Trimer_LpxA-like_sf"/>
</dbReference>
<dbReference type="RefSeq" id="WP_132695350.1">
    <property type="nucleotide sequence ID" value="NZ_SLVM01000014.1"/>
</dbReference>
<evidence type="ECO:0000313" key="11">
    <source>
        <dbReference type="Proteomes" id="UP000295277"/>
    </source>
</evidence>
<keyword evidence="11" id="KW-1185">Reference proteome</keyword>
<keyword evidence="6 8" id="KW-0443">Lipid metabolism</keyword>
<comment type="similarity">
    <text evidence="8">Belongs to the transferase hexapeptide repeat family. LpxA subfamily.</text>
</comment>
<dbReference type="SUPFAM" id="SSF51161">
    <property type="entry name" value="Trimeric LpxA-like enzymes"/>
    <property type="match status" value="1"/>
</dbReference>
<evidence type="ECO:0000256" key="4">
    <source>
        <dbReference type="ARBA" id="ARBA00022679"/>
    </source>
</evidence>